<dbReference type="Pfam" id="PF01494">
    <property type="entry name" value="FAD_binding_3"/>
    <property type="match status" value="1"/>
</dbReference>
<dbReference type="InterPro" id="IPR050641">
    <property type="entry name" value="RIFMO-like"/>
</dbReference>
<dbReference type="Gene3D" id="3.50.50.60">
    <property type="entry name" value="FAD/NAD(P)-binding domain"/>
    <property type="match status" value="1"/>
</dbReference>
<protein>
    <recommendedName>
        <fullName evidence="5">FAD-binding domain-containing protein</fullName>
    </recommendedName>
</protein>
<dbReference type="Proteomes" id="UP000799421">
    <property type="component" value="Unassembled WGS sequence"/>
</dbReference>
<keyword evidence="3" id="KW-0560">Oxidoreductase</keyword>
<evidence type="ECO:0000313" key="7">
    <source>
        <dbReference type="Proteomes" id="UP000799421"/>
    </source>
</evidence>
<dbReference type="Gene3D" id="3.30.9.10">
    <property type="entry name" value="D-Amino Acid Oxidase, subunit A, domain 2"/>
    <property type="match status" value="1"/>
</dbReference>
<dbReference type="AlphaFoldDB" id="A0A6A7C7Z3"/>
<dbReference type="EMBL" id="MU005960">
    <property type="protein sequence ID" value="KAF2863560.1"/>
    <property type="molecule type" value="Genomic_DNA"/>
</dbReference>
<dbReference type="Gene3D" id="3.40.30.120">
    <property type="match status" value="1"/>
</dbReference>
<evidence type="ECO:0000256" key="2">
    <source>
        <dbReference type="ARBA" id="ARBA00022827"/>
    </source>
</evidence>
<dbReference type="OrthoDB" id="2690153at2759"/>
<name>A0A6A7C7Z3_9PEZI</name>
<organism evidence="6 7">
    <name type="scientific">Piedraia hortae CBS 480.64</name>
    <dbReference type="NCBI Taxonomy" id="1314780"/>
    <lineage>
        <taxon>Eukaryota</taxon>
        <taxon>Fungi</taxon>
        <taxon>Dikarya</taxon>
        <taxon>Ascomycota</taxon>
        <taxon>Pezizomycotina</taxon>
        <taxon>Dothideomycetes</taxon>
        <taxon>Dothideomycetidae</taxon>
        <taxon>Capnodiales</taxon>
        <taxon>Piedraiaceae</taxon>
        <taxon>Piedraia</taxon>
    </lineage>
</organism>
<dbReference type="PANTHER" id="PTHR43004:SF8">
    <property type="entry name" value="FAD-BINDING DOMAIN-CONTAINING PROTEIN-RELATED"/>
    <property type="match status" value="1"/>
</dbReference>
<dbReference type="InterPro" id="IPR002938">
    <property type="entry name" value="FAD-bd"/>
</dbReference>
<feature type="compositionally biased region" description="Polar residues" evidence="4">
    <location>
        <begin position="55"/>
        <end position="72"/>
    </location>
</feature>
<feature type="domain" description="FAD-binding" evidence="5">
    <location>
        <begin position="81"/>
        <end position="447"/>
    </location>
</feature>
<dbReference type="SUPFAM" id="SSF51905">
    <property type="entry name" value="FAD/NAD(P)-binding domain"/>
    <property type="match status" value="1"/>
</dbReference>
<keyword evidence="2" id="KW-0274">FAD</keyword>
<reference evidence="6" key="1">
    <citation type="journal article" date="2020" name="Stud. Mycol.">
        <title>101 Dothideomycetes genomes: a test case for predicting lifestyles and emergence of pathogens.</title>
        <authorList>
            <person name="Haridas S."/>
            <person name="Albert R."/>
            <person name="Binder M."/>
            <person name="Bloem J."/>
            <person name="Labutti K."/>
            <person name="Salamov A."/>
            <person name="Andreopoulos B."/>
            <person name="Baker S."/>
            <person name="Barry K."/>
            <person name="Bills G."/>
            <person name="Bluhm B."/>
            <person name="Cannon C."/>
            <person name="Castanera R."/>
            <person name="Culley D."/>
            <person name="Daum C."/>
            <person name="Ezra D."/>
            <person name="Gonzalez J."/>
            <person name="Henrissat B."/>
            <person name="Kuo A."/>
            <person name="Liang C."/>
            <person name="Lipzen A."/>
            <person name="Lutzoni F."/>
            <person name="Magnuson J."/>
            <person name="Mondo S."/>
            <person name="Nolan M."/>
            <person name="Ohm R."/>
            <person name="Pangilinan J."/>
            <person name="Park H.-J."/>
            <person name="Ramirez L."/>
            <person name="Alfaro M."/>
            <person name="Sun H."/>
            <person name="Tritt A."/>
            <person name="Yoshinaga Y."/>
            <person name="Zwiers L.-H."/>
            <person name="Turgeon B."/>
            <person name="Goodwin S."/>
            <person name="Spatafora J."/>
            <person name="Crous P."/>
            <person name="Grigoriev I."/>
        </authorList>
    </citation>
    <scope>NUCLEOTIDE SEQUENCE</scope>
    <source>
        <strain evidence="6">CBS 480.64</strain>
    </source>
</reference>
<sequence length="666" mass="73892">MDILVNPGNPIKPAEPAIRAEDINDDDGKEQDHHTGNATSNEPSGSHTSDEPRTQLPTDTFTSSLPAPNSQPHDSKIALETPYLIIGSGPAGASLACFLSSNNLHGVLLSSADGPAREPRAHITSPSTLECLRDIDLSCEAVKASSPGRYLETIRWCHDLVGIEYGRARSWQNHPSTLSDLNLTTPCEFIDLPQSLLEPILLRRATSTGWKLRFNTAFLHFERREEGFVSEVYDSMLQQRYKIKSKYLFGCDGSGSRLVAQLALPLRQGPEAGGQAANILVEANLAKHMPNREAFLHWIIQPEQDVPIWGRLTIARMVRPWDLWMFIIILPPGGGEVPLPSDEEFLGYIARWIGDESVPVKILQRSRWRVNDVVAERYDDGGRRVFALGNAVHRHPPHNALGSNTCIQDAFNLAWKVAYVEKGFAGERLLDSYTSERQPVGERIVKKSNLTAREIFKAVRNLGILHEDVEVRRRQIGKFAAPTKEGREMRLRLQGFLDTSFAEIGNHMNQRYVSGAVVRRDEKDEPEEWSSEEWAQHVLRSTYPGHKLPHAEGKISTLDLAGHGAFCVITGIGGEAWKAAAEDIGKKLGIPFSAYSIGFGQDWEDSWGDWARVREIEESGCLLCRPDRTIAWRSMEVSENAADRLMSAVKTVLGIGGGNQGASPPS</sequence>
<dbReference type="Pfam" id="PF21274">
    <property type="entry name" value="Rng_hyd_C"/>
    <property type="match status" value="1"/>
</dbReference>
<feature type="compositionally biased region" description="Polar residues" evidence="4">
    <location>
        <begin position="36"/>
        <end position="47"/>
    </location>
</feature>
<evidence type="ECO:0000313" key="6">
    <source>
        <dbReference type="EMBL" id="KAF2863560.1"/>
    </source>
</evidence>
<feature type="region of interest" description="Disordered" evidence="4">
    <location>
        <begin position="1"/>
        <end position="74"/>
    </location>
</feature>
<dbReference type="InterPro" id="IPR036188">
    <property type="entry name" value="FAD/NAD-bd_sf"/>
</dbReference>
<evidence type="ECO:0000256" key="1">
    <source>
        <dbReference type="ARBA" id="ARBA00022630"/>
    </source>
</evidence>
<evidence type="ECO:0000256" key="3">
    <source>
        <dbReference type="ARBA" id="ARBA00023002"/>
    </source>
</evidence>
<proteinExistence type="predicted"/>
<dbReference type="GO" id="GO:0071949">
    <property type="term" value="F:FAD binding"/>
    <property type="evidence" value="ECO:0007669"/>
    <property type="project" value="InterPro"/>
</dbReference>
<keyword evidence="1" id="KW-0285">Flavoprotein</keyword>
<keyword evidence="7" id="KW-1185">Reference proteome</keyword>
<dbReference type="PRINTS" id="PR00420">
    <property type="entry name" value="RNGMNOXGNASE"/>
</dbReference>
<gene>
    <name evidence="6" type="ORF">K470DRAFT_280173</name>
</gene>
<dbReference type="GO" id="GO:0016709">
    <property type="term" value="F:oxidoreductase activity, acting on paired donors, with incorporation or reduction of molecular oxygen, NAD(P)H as one donor, and incorporation of one atom of oxygen"/>
    <property type="evidence" value="ECO:0007669"/>
    <property type="project" value="UniProtKB-ARBA"/>
</dbReference>
<accession>A0A6A7C7Z3</accession>
<evidence type="ECO:0000256" key="4">
    <source>
        <dbReference type="SAM" id="MobiDB-lite"/>
    </source>
</evidence>
<dbReference type="PANTHER" id="PTHR43004">
    <property type="entry name" value="TRK SYSTEM POTASSIUM UPTAKE PROTEIN"/>
    <property type="match status" value="1"/>
</dbReference>
<evidence type="ECO:0000259" key="5">
    <source>
        <dbReference type="Pfam" id="PF01494"/>
    </source>
</evidence>